<dbReference type="Proteomes" id="UP000011632">
    <property type="component" value="Unassembled WGS sequence"/>
</dbReference>
<dbReference type="EMBL" id="AOID01000019">
    <property type="protein sequence ID" value="ELY68907.1"/>
    <property type="molecule type" value="Genomic_DNA"/>
</dbReference>
<accession>L9Y5A4</accession>
<name>L9Y5A4_9EURY</name>
<dbReference type="OrthoDB" id="175629at2157"/>
<sequence>MSTQTGVARAHCEDCDWSLERPLDAAGLSEDTNREIAERVVRSHAYKCDSTGDEWGQTATVESEIPGGDT</sequence>
<evidence type="ECO:0000313" key="2">
    <source>
        <dbReference type="Proteomes" id="UP000011632"/>
    </source>
</evidence>
<dbReference type="AlphaFoldDB" id="L9Y5A4"/>
<organism evidence="1 2">
    <name type="scientific">Natrinema versiforme JCM 10478</name>
    <dbReference type="NCBI Taxonomy" id="1227496"/>
    <lineage>
        <taxon>Archaea</taxon>
        <taxon>Methanobacteriati</taxon>
        <taxon>Methanobacteriota</taxon>
        <taxon>Stenosarchaea group</taxon>
        <taxon>Halobacteria</taxon>
        <taxon>Halobacteriales</taxon>
        <taxon>Natrialbaceae</taxon>
        <taxon>Natrinema</taxon>
    </lineage>
</organism>
<comment type="caution">
    <text evidence="1">The sequence shown here is derived from an EMBL/GenBank/DDBJ whole genome shotgun (WGS) entry which is preliminary data.</text>
</comment>
<gene>
    <name evidence="1" type="ORF">C489_06058</name>
</gene>
<proteinExistence type="predicted"/>
<reference evidence="1 2" key="1">
    <citation type="journal article" date="2014" name="PLoS Genet.">
        <title>Phylogenetically driven sequencing of extremely halophilic archaea reveals strategies for static and dynamic osmo-response.</title>
        <authorList>
            <person name="Becker E.A."/>
            <person name="Seitzer P.M."/>
            <person name="Tritt A."/>
            <person name="Larsen D."/>
            <person name="Krusor M."/>
            <person name="Yao A.I."/>
            <person name="Wu D."/>
            <person name="Madern D."/>
            <person name="Eisen J.A."/>
            <person name="Darling A.E."/>
            <person name="Facciotti M.T."/>
        </authorList>
    </citation>
    <scope>NUCLEOTIDE SEQUENCE [LARGE SCALE GENOMIC DNA]</scope>
    <source>
        <strain evidence="1 2">JCM 10478</strain>
    </source>
</reference>
<dbReference type="RefSeq" id="WP_006430269.1">
    <property type="nucleotide sequence ID" value="NZ_AOID01000019.1"/>
</dbReference>
<dbReference type="STRING" id="1227496.C489_06058"/>
<evidence type="ECO:0000313" key="1">
    <source>
        <dbReference type="EMBL" id="ELY68907.1"/>
    </source>
</evidence>
<protein>
    <submittedName>
        <fullName evidence="1">Uncharacterized protein</fullName>
    </submittedName>
</protein>
<keyword evidence="2" id="KW-1185">Reference proteome</keyword>
<dbReference type="PATRIC" id="fig|1227496.3.peg.1222"/>